<keyword evidence="1" id="KW-0732">Signal</keyword>
<dbReference type="EMBL" id="CAJNOE010000469">
    <property type="protein sequence ID" value="CAF1231031.1"/>
    <property type="molecule type" value="Genomic_DNA"/>
</dbReference>
<accession>A0A814YMG4</accession>
<feature type="chain" id="PRO_5032694881" evidence="1">
    <location>
        <begin position="20"/>
        <end position="137"/>
    </location>
</feature>
<sequence>MLNYVMFIWLLTLICQSFCLNCLFISDGGAGHVIPVFELAKAFKNHNITFLTDQLTQAYIDLNSYSSPSFRIIYTNDSVHALLDEKNREQEIMLAMTNRSLLDAVPDIVPVFGERIIPLLNKIIDILMHERFDVIVA</sequence>
<feature type="non-terminal residue" evidence="2">
    <location>
        <position position="137"/>
    </location>
</feature>
<dbReference type="Gene3D" id="3.40.50.2000">
    <property type="entry name" value="Glycogen Phosphorylase B"/>
    <property type="match status" value="1"/>
</dbReference>
<protein>
    <submittedName>
        <fullName evidence="2">Uncharacterized protein</fullName>
    </submittedName>
</protein>
<reference evidence="2" key="1">
    <citation type="submission" date="2021-02" db="EMBL/GenBank/DDBJ databases">
        <authorList>
            <person name="Nowell W R."/>
        </authorList>
    </citation>
    <scope>NUCLEOTIDE SEQUENCE</scope>
</reference>
<comment type="caution">
    <text evidence="2">The sequence shown here is derived from an EMBL/GenBank/DDBJ whole genome shotgun (WGS) entry which is preliminary data.</text>
</comment>
<organism evidence="2 3">
    <name type="scientific">Adineta steineri</name>
    <dbReference type="NCBI Taxonomy" id="433720"/>
    <lineage>
        <taxon>Eukaryota</taxon>
        <taxon>Metazoa</taxon>
        <taxon>Spiralia</taxon>
        <taxon>Gnathifera</taxon>
        <taxon>Rotifera</taxon>
        <taxon>Eurotatoria</taxon>
        <taxon>Bdelloidea</taxon>
        <taxon>Adinetida</taxon>
        <taxon>Adinetidae</taxon>
        <taxon>Adineta</taxon>
    </lineage>
</organism>
<name>A0A814YMG4_9BILA</name>
<evidence type="ECO:0000313" key="2">
    <source>
        <dbReference type="EMBL" id="CAF1231031.1"/>
    </source>
</evidence>
<feature type="signal peptide" evidence="1">
    <location>
        <begin position="1"/>
        <end position="19"/>
    </location>
</feature>
<dbReference type="AlphaFoldDB" id="A0A814YMG4"/>
<evidence type="ECO:0000313" key="3">
    <source>
        <dbReference type="Proteomes" id="UP000663860"/>
    </source>
</evidence>
<proteinExistence type="predicted"/>
<evidence type="ECO:0000256" key="1">
    <source>
        <dbReference type="SAM" id="SignalP"/>
    </source>
</evidence>
<dbReference type="Proteomes" id="UP000663860">
    <property type="component" value="Unassembled WGS sequence"/>
</dbReference>
<gene>
    <name evidence="2" type="ORF">IZO911_LOCUS30255</name>
</gene>